<dbReference type="EMBL" id="JAFFZN010000023">
    <property type="protein sequence ID" value="MBO8188329.1"/>
    <property type="molecule type" value="Genomic_DNA"/>
</dbReference>
<accession>A0ABS3WYX9</accession>
<comment type="caution">
    <text evidence="3">The sequence shown here is derived from an EMBL/GenBank/DDBJ whole genome shotgun (WGS) entry which is preliminary data.</text>
</comment>
<feature type="transmembrane region" description="Helical" evidence="1">
    <location>
        <begin position="70"/>
        <end position="92"/>
    </location>
</feature>
<keyword evidence="1" id="KW-0812">Transmembrane</keyword>
<sequence>MGGDRDGDGAGRRADGGADFPWLWLAPGLLILVGLLVWGVVVYPDLPAKVPQHIGSDGVDRYGDKSVGTVFLPVFVHAGTLALLAGTAYATLRMTPTSELGAEQRTSSLVNRPRDRASARRIARLLLILGFCLGLTMTVTCTVMWSTTPPKQGEELTGKLVLALLPVALGTLALLVTALRDRVGGAGRKRPTSG</sequence>
<dbReference type="Proteomes" id="UP001518976">
    <property type="component" value="Unassembled WGS sequence"/>
</dbReference>
<dbReference type="RefSeq" id="WP_209267115.1">
    <property type="nucleotide sequence ID" value="NZ_JAFFZN010000023.1"/>
</dbReference>
<feature type="transmembrane region" description="Helical" evidence="1">
    <location>
        <begin position="22"/>
        <end position="43"/>
    </location>
</feature>
<name>A0ABS3WYX9_9ACTN</name>
<feature type="transmembrane region" description="Helical" evidence="1">
    <location>
        <begin position="122"/>
        <end position="145"/>
    </location>
</feature>
<evidence type="ECO:0000313" key="4">
    <source>
        <dbReference type="Proteomes" id="UP001518976"/>
    </source>
</evidence>
<evidence type="ECO:0000259" key="2">
    <source>
        <dbReference type="Pfam" id="PF07853"/>
    </source>
</evidence>
<feature type="transmembrane region" description="Helical" evidence="1">
    <location>
        <begin position="160"/>
        <end position="179"/>
    </location>
</feature>
<keyword evidence="1" id="KW-0472">Membrane</keyword>
<keyword evidence="1" id="KW-1133">Transmembrane helix</keyword>
<evidence type="ECO:0000313" key="3">
    <source>
        <dbReference type="EMBL" id="MBO8188329.1"/>
    </source>
</evidence>
<feature type="domain" description="DUF1648" evidence="2">
    <location>
        <begin position="30"/>
        <end position="75"/>
    </location>
</feature>
<protein>
    <submittedName>
        <fullName evidence="3">DUF1648 domain-containing protein</fullName>
    </submittedName>
</protein>
<dbReference type="InterPro" id="IPR012867">
    <property type="entry name" value="DUF1648"/>
</dbReference>
<keyword evidence="4" id="KW-1185">Reference proteome</keyword>
<proteinExistence type="predicted"/>
<organism evidence="3 4">
    <name type="scientific">Streptomyces spirodelae</name>
    <dbReference type="NCBI Taxonomy" id="2812904"/>
    <lineage>
        <taxon>Bacteria</taxon>
        <taxon>Bacillati</taxon>
        <taxon>Actinomycetota</taxon>
        <taxon>Actinomycetes</taxon>
        <taxon>Kitasatosporales</taxon>
        <taxon>Streptomycetaceae</taxon>
        <taxon>Streptomyces</taxon>
    </lineage>
</organism>
<evidence type="ECO:0000256" key="1">
    <source>
        <dbReference type="SAM" id="Phobius"/>
    </source>
</evidence>
<reference evidence="3 4" key="1">
    <citation type="submission" date="2021-02" db="EMBL/GenBank/DDBJ databases">
        <title>Streptomyces spirodelae sp. nov., isolated from duckweed.</title>
        <authorList>
            <person name="Saimee Y."/>
            <person name="Duangmal K."/>
        </authorList>
    </citation>
    <scope>NUCLEOTIDE SEQUENCE [LARGE SCALE GENOMIC DNA]</scope>
    <source>
        <strain evidence="3 4">DW4-2</strain>
    </source>
</reference>
<dbReference type="Pfam" id="PF07853">
    <property type="entry name" value="DUF1648"/>
    <property type="match status" value="1"/>
</dbReference>
<gene>
    <name evidence="3" type="ORF">JW592_23075</name>
</gene>